<dbReference type="EMBL" id="PSZD01000015">
    <property type="protein sequence ID" value="PPJ25655.1"/>
    <property type="molecule type" value="Genomic_DNA"/>
</dbReference>
<sequence>MQLALLPRPSSEVEERIGRVAAESGGRLRRVFAEPVPPADALWSLIIDADRSMSGQLIPTVSATAEQRGMDVGRLLESGRRRTRAVAWQALLSELRTHGGTVIIPGPEHLDGLATSRTTALKQLSRIHAQTRLLCLPEPVARISQTDAAPVLVGEFPVKAFAAALEVTSLKAWWHLSQAGLSYLRTDVEAVLCALIEARMPTEPVEVLDEIRVRLQRTTHALLIEVHESENHSHEPIPDLVRQRCTRVSRCTAPTGGTITHAEIPLADTAPSPAR</sequence>
<comment type="caution">
    <text evidence="1">The sequence shown here is derived from an EMBL/GenBank/DDBJ whole genome shotgun (WGS) entry which is preliminary data.</text>
</comment>
<accession>A0A2S6A2C0</accession>
<organism evidence="1 2">
    <name type="scientific">Nocardia nova</name>
    <dbReference type="NCBI Taxonomy" id="37330"/>
    <lineage>
        <taxon>Bacteria</taxon>
        <taxon>Bacillati</taxon>
        <taxon>Actinomycetota</taxon>
        <taxon>Actinomycetes</taxon>
        <taxon>Mycobacteriales</taxon>
        <taxon>Nocardiaceae</taxon>
        <taxon>Nocardia</taxon>
    </lineage>
</organism>
<dbReference type="RefSeq" id="WP_104363979.1">
    <property type="nucleotide sequence ID" value="NZ_PSZD01000015.1"/>
</dbReference>
<gene>
    <name evidence="1" type="ORF">C5F51_22795</name>
</gene>
<proteinExistence type="predicted"/>
<protein>
    <submittedName>
        <fullName evidence="1">Uncharacterized protein</fullName>
    </submittedName>
</protein>
<reference evidence="1 2" key="1">
    <citation type="submission" date="2018-02" db="EMBL/GenBank/DDBJ databases">
        <title>8 Nocardia nova and 1 Nocardia cyriacigeorgica strain used for evolution to TMP-SMX.</title>
        <authorList>
            <person name="Mehta H."/>
            <person name="Weng J."/>
            <person name="Shamoo Y."/>
        </authorList>
    </citation>
    <scope>NUCLEOTIDE SEQUENCE [LARGE SCALE GENOMIC DNA]</scope>
    <source>
        <strain evidence="1 2">BAA2227</strain>
    </source>
</reference>
<name>A0A2S6A2C0_9NOCA</name>
<evidence type="ECO:0000313" key="1">
    <source>
        <dbReference type="EMBL" id="PPJ25655.1"/>
    </source>
</evidence>
<evidence type="ECO:0000313" key="2">
    <source>
        <dbReference type="Proteomes" id="UP000238356"/>
    </source>
</evidence>
<dbReference type="Proteomes" id="UP000238356">
    <property type="component" value="Unassembled WGS sequence"/>
</dbReference>
<dbReference type="AlphaFoldDB" id="A0A2S6A2C0"/>
<keyword evidence="2" id="KW-1185">Reference proteome</keyword>